<gene>
    <name evidence="7" type="ordered locus">Ava_4681</name>
</gene>
<reference evidence="8" key="1">
    <citation type="journal article" date="2014" name="Stand. Genomic Sci.">
        <title>Complete genome sequence of Anabaena variabilis ATCC 29413.</title>
        <authorList>
            <person name="Thiel T."/>
            <person name="Pratte B.S."/>
            <person name="Zhong J."/>
            <person name="Goodwin L."/>
            <person name="Copeland A."/>
            <person name="Lucas S."/>
            <person name="Han C."/>
            <person name="Pitluck S."/>
            <person name="Land M.L."/>
            <person name="Kyrpides N.C."/>
            <person name="Woyke T."/>
        </authorList>
    </citation>
    <scope>NUCLEOTIDE SEQUENCE [LARGE SCALE GENOMIC DNA]</scope>
    <source>
        <strain evidence="8">ATCC 29413 / PCC 7937</strain>
    </source>
</reference>
<keyword evidence="4 7" id="KW-0418">Kinase</keyword>
<dbReference type="AlphaFoldDB" id="Q3M408"/>
<organism evidence="7 8">
    <name type="scientific">Trichormus variabilis (strain ATCC 29413 / PCC 7937)</name>
    <name type="common">Anabaena variabilis</name>
    <dbReference type="NCBI Taxonomy" id="240292"/>
    <lineage>
        <taxon>Bacteria</taxon>
        <taxon>Bacillati</taxon>
        <taxon>Cyanobacteriota</taxon>
        <taxon>Cyanophyceae</taxon>
        <taxon>Nostocales</taxon>
        <taxon>Nostocaceae</taxon>
        <taxon>Trichormus</taxon>
    </lineage>
</organism>
<dbReference type="PROSITE" id="PS00108">
    <property type="entry name" value="PROTEIN_KINASE_ST"/>
    <property type="match status" value="1"/>
</dbReference>
<dbReference type="GO" id="GO:0004674">
    <property type="term" value="F:protein serine/threonine kinase activity"/>
    <property type="evidence" value="ECO:0007669"/>
    <property type="project" value="UniProtKB-KW"/>
</dbReference>
<evidence type="ECO:0000256" key="1">
    <source>
        <dbReference type="ARBA" id="ARBA00012513"/>
    </source>
</evidence>
<feature type="domain" description="Protein kinase" evidence="6">
    <location>
        <begin position="14"/>
        <end position="161"/>
    </location>
</feature>
<dbReference type="KEGG" id="ava:Ava_4681"/>
<accession>Q3M408</accession>
<dbReference type="EC" id="2.7.11.1" evidence="1"/>
<dbReference type="PANTHER" id="PTHR43289:SF6">
    <property type="entry name" value="SERINE_THREONINE-PROTEIN KINASE NEKL-3"/>
    <property type="match status" value="1"/>
</dbReference>
<dbReference type="InterPro" id="IPR008271">
    <property type="entry name" value="Ser/Thr_kinase_AS"/>
</dbReference>
<keyword evidence="2" id="KW-0808">Transferase</keyword>
<dbReference type="InterPro" id="IPR011009">
    <property type="entry name" value="Kinase-like_dom_sf"/>
</dbReference>
<dbReference type="GO" id="GO:0005524">
    <property type="term" value="F:ATP binding"/>
    <property type="evidence" value="ECO:0007669"/>
    <property type="project" value="UniProtKB-KW"/>
</dbReference>
<dbReference type="RefSeq" id="WP_011321344.1">
    <property type="nucleotide sequence ID" value="NC_007413.1"/>
</dbReference>
<dbReference type="GeneID" id="90530508"/>
<proteinExistence type="predicted"/>
<evidence type="ECO:0000256" key="5">
    <source>
        <dbReference type="ARBA" id="ARBA00022840"/>
    </source>
</evidence>
<dbReference type="PROSITE" id="PS50011">
    <property type="entry name" value="PROTEIN_KINASE_DOM"/>
    <property type="match status" value="1"/>
</dbReference>
<evidence type="ECO:0000256" key="4">
    <source>
        <dbReference type="ARBA" id="ARBA00022777"/>
    </source>
</evidence>
<dbReference type="InterPro" id="IPR000719">
    <property type="entry name" value="Prot_kinase_dom"/>
</dbReference>
<keyword evidence="7" id="KW-0723">Serine/threonine-protein kinase</keyword>
<dbReference type="SUPFAM" id="SSF56112">
    <property type="entry name" value="Protein kinase-like (PK-like)"/>
    <property type="match status" value="1"/>
</dbReference>
<dbReference type="PANTHER" id="PTHR43289">
    <property type="entry name" value="MITOGEN-ACTIVATED PROTEIN KINASE KINASE KINASE 20-RELATED"/>
    <property type="match status" value="1"/>
</dbReference>
<keyword evidence="5" id="KW-0067">ATP-binding</keyword>
<keyword evidence="3" id="KW-0547">Nucleotide-binding</keyword>
<evidence type="ECO:0000256" key="2">
    <source>
        <dbReference type="ARBA" id="ARBA00022679"/>
    </source>
</evidence>
<dbReference type="EMBL" id="CP000117">
    <property type="protein sequence ID" value="ABA24278.1"/>
    <property type="molecule type" value="Genomic_DNA"/>
</dbReference>
<evidence type="ECO:0000259" key="6">
    <source>
        <dbReference type="PROSITE" id="PS50011"/>
    </source>
</evidence>
<evidence type="ECO:0000256" key="3">
    <source>
        <dbReference type="ARBA" id="ARBA00022741"/>
    </source>
</evidence>
<evidence type="ECO:0000313" key="7">
    <source>
        <dbReference type="EMBL" id="ABA24278.1"/>
    </source>
</evidence>
<dbReference type="SMART" id="SM00220">
    <property type="entry name" value="S_TKc"/>
    <property type="match status" value="1"/>
</dbReference>
<dbReference type="HOGENOM" id="CLU_000288_63_0_3"/>
<dbReference type="STRING" id="240292.Ava_4681"/>
<dbReference type="eggNOG" id="COG0515">
    <property type="taxonomic scope" value="Bacteria"/>
</dbReference>
<name>Q3M408_TRIV2</name>
<sequence>MVWNPGRHLFGSRYIIERKLGEGGIGITYLAKNPQGKLRVIKTLREEILNHPTWIPHQSRLKQDFKEEALRLALCRHPHIVEVENVFDDGDLPCMAMEYIEGEDLGKRITEKGALPEAEALQYIRQIGDALMLVHDKGLLHRDLKPSNIMMRAGKPGQKQC</sequence>
<dbReference type="Proteomes" id="UP000002533">
    <property type="component" value="Chromosome"/>
</dbReference>
<evidence type="ECO:0000313" key="8">
    <source>
        <dbReference type="Proteomes" id="UP000002533"/>
    </source>
</evidence>
<dbReference type="Pfam" id="PF00069">
    <property type="entry name" value="Pkinase"/>
    <property type="match status" value="1"/>
</dbReference>
<protein>
    <recommendedName>
        <fullName evidence="1">non-specific serine/threonine protein kinase</fullName>
        <ecNumber evidence="1">2.7.11.1</ecNumber>
    </recommendedName>
</protein>
<dbReference type="CDD" id="cd14014">
    <property type="entry name" value="STKc_PknB_like"/>
    <property type="match status" value="1"/>
</dbReference>
<dbReference type="Gene3D" id="1.10.510.10">
    <property type="entry name" value="Transferase(Phosphotransferase) domain 1"/>
    <property type="match status" value="1"/>
</dbReference>